<dbReference type="EMBL" id="BMLQ01000003">
    <property type="protein sequence ID" value="GGO43574.1"/>
    <property type="molecule type" value="Genomic_DNA"/>
</dbReference>
<proteinExistence type="predicted"/>
<reference evidence="3" key="1">
    <citation type="journal article" date="2019" name="Int. J. Syst. Evol. Microbiol.">
        <title>The Global Catalogue of Microorganisms (GCM) 10K type strain sequencing project: providing services to taxonomists for standard genome sequencing and annotation.</title>
        <authorList>
            <consortium name="The Broad Institute Genomics Platform"/>
            <consortium name="The Broad Institute Genome Sequencing Center for Infectious Disease"/>
            <person name="Wu L."/>
            <person name="Ma J."/>
        </authorList>
    </citation>
    <scope>NUCLEOTIDE SEQUENCE [LARGE SCALE GENOMIC DNA]</scope>
    <source>
        <strain evidence="3">CGMCC 1.7064</strain>
    </source>
</reference>
<evidence type="ECO:0000259" key="1">
    <source>
        <dbReference type="SMART" id="SM00829"/>
    </source>
</evidence>
<dbReference type="InterPro" id="IPR011032">
    <property type="entry name" value="GroES-like_sf"/>
</dbReference>
<keyword evidence="3" id="KW-1185">Reference proteome</keyword>
<feature type="domain" description="Enoyl reductase (ER)" evidence="1">
    <location>
        <begin position="10"/>
        <end position="324"/>
    </location>
</feature>
<evidence type="ECO:0000313" key="3">
    <source>
        <dbReference type="Proteomes" id="UP000642509"/>
    </source>
</evidence>
<dbReference type="InterPro" id="IPR051397">
    <property type="entry name" value="Zn-ADH-like_protein"/>
</dbReference>
<evidence type="ECO:0000313" key="2">
    <source>
        <dbReference type="EMBL" id="GGO43574.1"/>
    </source>
</evidence>
<dbReference type="InterPro" id="IPR013149">
    <property type="entry name" value="ADH-like_C"/>
</dbReference>
<dbReference type="Pfam" id="PF00107">
    <property type="entry name" value="ADH_zinc_N"/>
    <property type="match status" value="1"/>
</dbReference>
<dbReference type="Gene3D" id="3.90.180.10">
    <property type="entry name" value="Medium-chain alcohol dehydrogenases, catalytic domain"/>
    <property type="match status" value="1"/>
</dbReference>
<dbReference type="RefSeq" id="WP_188805232.1">
    <property type="nucleotide sequence ID" value="NZ_BAAAOU010000004.1"/>
</dbReference>
<sequence length="339" mass="35614">MRALQVPVTSGPEAAELTEVSEPVGAHPWASGERLLVEVYSAAVAFPDVLQSRGAYQHAAPVPYVAGGEFAGIVLDAPAGSRFTVGDRVAGLTVFGAVAEQVTAIPGYTVRIPPTMSFNEGAAFFLNYATAWFALYRAGFTDGESVLVHGAAGGVGSAVLDLLRDRTDRLLAVVSSDSKAEAAARCGATDVLRTDEDWSHLARAATGGHGADIVIDPVGGDRFTDSLRSLDVGGRLMVVGFAEGSIPEVRVNRLLLRDLSVMGVAVNPWLERHPGFGERLLGEMEALAAGGAVHPFIGHVLPWEQAPAAMGIIDRREAHGKVVIEVRPEQTASPEGEHP</sequence>
<dbReference type="Pfam" id="PF08240">
    <property type="entry name" value="ADH_N"/>
    <property type="match status" value="1"/>
</dbReference>
<comment type="caution">
    <text evidence="2">The sequence shown here is derived from an EMBL/GenBank/DDBJ whole genome shotgun (WGS) entry which is preliminary data.</text>
</comment>
<dbReference type="Proteomes" id="UP000642509">
    <property type="component" value="Unassembled WGS sequence"/>
</dbReference>
<dbReference type="SUPFAM" id="SSF51735">
    <property type="entry name" value="NAD(P)-binding Rossmann-fold domains"/>
    <property type="match status" value="1"/>
</dbReference>
<dbReference type="InterPro" id="IPR020843">
    <property type="entry name" value="ER"/>
</dbReference>
<accession>A0ABQ2LUR3</accession>
<dbReference type="SUPFAM" id="SSF50129">
    <property type="entry name" value="GroES-like"/>
    <property type="match status" value="1"/>
</dbReference>
<dbReference type="CDD" id="cd08241">
    <property type="entry name" value="QOR1"/>
    <property type="match status" value="1"/>
</dbReference>
<dbReference type="PANTHER" id="PTHR43677:SF4">
    <property type="entry name" value="QUINONE OXIDOREDUCTASE-LIKE PROTEIN 2"/>
    <property type="match status" value="1"/>
</dbReference>
<organism evidence="2 3">
    <name type="scientific">Citricoccus zhacaiensis</name>
    <dbReference type="NCBI Taxonomy" id="489142"/>
    <lineage>
        <taxon>Bacteria</taxon>
        <taxon>Bacillati</taxon>
        <taxon>Actinomycetota</taxon>
        <taxon>Actinomycetes</taxon>
        <taxon>Micrococcales</taxon>
        <taxon>Micrococcaceae</taxon>
        <taxon>Citricoccus</taxon>
    </lineage>
</organism>
<dbReference type="Gene3D" id="3.40.50.720">
    <property type="entry name" value="NAD(P)-binding Rossmann-like Domain"/>
    <property type="match status" value="1"/>
</dbReference>
<dbReference type="PANTHER" id="PTHR43677">
    <property type="entry name" value="SHORT-CHAIN DEHYDROGENASE/REDUCTASE"/>
    <property type="match status" value="1"/>
</dbReference>
<dbReference type="InterPro" id="IPR013154">
    <property type="entry name" value="ADH-like_N"/>
</dbReference>
<dbReference type="InterPro" id="IPR036291">
    <property type="entry name" value="NAD(P)-bd_dom_sf"/>
</dbReference>
<protein>
    <submittedName>
        <fullName evidence="2">NADPH:quinone oxidoreductase</fullName>
    </submittedName>
</protein>
<name>A0ABQ2LUR3_9MICC</name>
<dbReference type="SMART" id="SM00829">
    <property type="entry name" value="PKS_ER"/>
    <property type="match status" value="1"/>
</dbReference>
<gene>
    <name evidence="2" type="ORF">GCM10010977_12030</name>
</gene>